<dbReference type="FunFam" id="2.40.50.140:FF:000041">
    <property type="entry name" value="Replication protein A subunit"/>
    <property type="match status" value="1"/>
</dbReference>
<dbReference type="STRING" id="37360.A0A0G4J3C0"/>
<dbReference type="GO" id="GO:0006310">
    <property type="term" value="P:DNA recombination"/>
    <property type="evidence" value="ECO:0007669"/>
    <property type="project" value="InterPro"/>
</dbReference>
<protein>
    <recommendedName>
        <fullName evidence="9">Replication protein A subunit</fullName>
    </recommendedName>
</protein>
<evidence type="ECO:0000313" key="13">
    <source>
        <dbReference type="EMBL" id="CEP01859.1"/>
    </source>
</evidence>
<accession>A0A0G4J3C0</accession>
<keyword evidence="8 9" id="KW-0539">Nucleus</keyword>
<dbReference type="AlphaFoldDB" id="A0A0G4J3C0"/>
<reference evidence="13 14" key="1">
    <citation type="submission" date="2015-02" db="EMBL/GenBank/DDBJ databases">
        <authorList>
            <person name="Chooi Y.-H."/>
        </authorList>
    </citation>
    <scope>NUCLEOTIDE SEQUENCE [LARGE SCALE GENOMIC DNA]</scope>
    <source>
        <strain evidence="13">E3</strain>
    </source>
</reference>
<dbReference type="InterPro" id="IPR004365">
    <property type="entry name" value="NA-bd_OB_tRNA"/>
</dbReference>
<evidence type="ECO:0000256" key="3">
    <source>
        <dbReference type="ARBA" id="ARBA00022705"/>
    </source>
</evidence>
<keyword evidence="5 9" id="KW-0863">Zinc-finger</keyword>
<evidence type="ECO:0000313" key="14">
    <source>
        <dbReference type="Proteomes" id="UP000039324"/>
    </source>
</evidence>
<feature type="domain" description="Replication protein A OB" evidence="12">
    <location>
        <begin position="356"/>
        <end position="455"/>
    </location>
</feature>
<keyword evidence="14" id="KW-1185">Reference proteome</keyword>
<dbReference type="GO" id="GO:0005634">
    <property type="term" value="C:nucleus"/>
    <property type="evidence" value="ECO:0007669"/>
    <property type="project" value="UniProtKB-SubCell"/>
</dbReference>
<dbReference type="InterPro" id="IPR004591">
    <property type="entry name" value="Rfa1"/>
</dbReference>
<keyword evidence="7 9" id="KW-0238">DNA-binding</keyword>
<dbReference type="OMA" id="FNSYAML"/>
<dbReference type="PANTHER" id="PTHR47165">
    <property type="entry name" value="OS03G0429900 PROTEIN"/>
    <property type="match status" value="1"/>
</dbReference>
<gene>
    <name evidence="13" type="ORF">PBRA_008802</name>
</gene>
<dbReference type="Proteomes" id="UP000039324">
    <property type="component" value="Unassembled WGS sequence"/>
</dbReference>
<evidence type="ECO:0000256" key="1">
    <source>
        <dbReference type="ARBA" id="ARBA00004123"/>
    </source>
</evidence>
<keyword evidence="6 9" id="KW-0862">Zinc</keyword>
<dbReference type="Pfam" id="PF16900">
    <property type="entry name" value="REPA_OB_2"/>
    <property type="match status" value="1"/>
</dbReference>
<dbReference type="InterPro" id="IPR031657">
    <property type="entry name" value="REPA_OB_2"/>
</dbReference>
<dbReference type="InterPro" id="IPR013955">
    <property type="entry name" value="Rep_factor-A_C"/>
</dbReference>
<feature type="domain" description="OB" evidence="10">
    <location>
        <begin position="246"/>
        <end position="328"/>
    </location>
</feature>
<dbReference type="FunFam" id="2.40.50.140:FF:000090">
    <property type="entry name" value="Replication protein A subunit"/>
    <property type="match status" value="1"/>
</dbReference>
<dbReference type="Gene3D" id="2.40.50.140">
    <property type="entry name" value="Nucleic acid-binding proteins"/>
    <property type="match status" value="4"/>
</dbReference>
<comment type="similarity">
    <text evidence="2 9">Belongs to the replication factor A protein 1 family.</text>
</comment>
<dbReference type="FunFam" id="2.40.50.140:FF:000064">
    <property type="entry name" value="Replication protein A subunit"/>
    <property type="match status" value="1"/>
</dbReference>
<dbReference type="CDD" id="cd04474">
    <property type="entry name" value="RPA1_DBD_A"/>
    <property type="match status" value="1"/>
</dbReference>
<dbReference type="CDD" id="cd04475">
    <property type="entry name" value="RPA1_DBD_B"/>
    <property type="match status" value="1"/>
</dbReference>
<dbReference type="InterPro" id="IPR012340">
    <property type="entry name" value="NA-bd_OB-fold"/>
</dbReference>
<dbReference type="PANTHER" id="PTHR47165:SF4">
    <property type="entry name" value="OS03G0429900 PROTEIN"/>
    <property type="match status" value="1"/>
</dbReference>
<keyword evidence="4 9" id="KW-0479">Metal-binding</keyword>
<evidence type="ECO:0000256" key="4">
    <source>
        <dbReference type="ARBA" id="ARBA00022723"/>
    </source>
</evidence>
<dbReference type="GO" id="GO:0008270">
    <property type="term" value="F:zinc ion binding"/>
    <property type="evidence" value="ECO:0007669"/>
    <property type="project" value="UniProtKB-KW"/>
</dbReference>
<evidence type="ECO:0000259" key="12">
    <source>
        <dbReference type="Pfam" id="PF16900"/>
    </source>
</evidence>
<proteinExistence type="inferred from homology"/>
<evidence type="ECO:0000259" key="10">
    <source>
        <dbReference type="Pfam" id="PF01336"/>
    </source>
</evidence>
<feature type="domain" description="Replication factor A C-terminal" evidence="11">
    <location>
        <begin position="513"/>
        <end position="667"/>
    </location>
</feature>
<dbReference type="NCBIfam" id="TIGR00617">
    <property type="entry name" value="rpa1"/>
    <property type="match status" value="1"/>
</dbReference>
<dbReference type="GO" id="GO:0006260">
    <property type="term" value="P:DNA replication"/>
    <property type="evidence" value="ECO:0007669"/>
    <property type="project" value="UniProtKB-KW"/>
</dbReference>
<sequence>MAQQQHRLSQGAVAALSQNRPYPDAVLQVLEVRMNPQAKVAVSVSDGEQHMRGIVATQIANQVNLQMNDIIMVKKSTCLTLDVNGKSVPCLTLLDIAVLPPSGPRTRIGNPVELGSAGSAPSTFGMQPSYGAPASGYGSSSGYGGAQYPGDVKPSSYVGSSYASGAPGAPGYAAYGAAPQQSYASAYGGNQPGSYASASAPGYNAPSSTGYQGYASAHKASNLPVTPTRSSSLVSIRELNPYISRWQIKARVTSKSEMRTWSNAKGEGKLFSFDVLDAGGGEIRVTAFKQDADRFFDLIQVGNVYLISHGQVKPANRSFTHLKHEYEVTLGRESQIEQAPDEDGSISQMHYEFVPINSLESYPANSFVDIIGVVTDVQPASTIVSKTTQREMTKRSVTLVDTSNASVELTLWGNAATTNDETVLGGNPIVAIKGCKVSDFGGRSLGTVGSSTLTIRPDIPEAHQLQQWFTSSGGAHSAVSVSKRGGSGSMAGLEYKTCGQIAELPNTPEPAFFLLHAAITTLTFNTERPPWYLACPTPDCKKKASAIGCVTDNGSGSYYCEKCNKQYPAANPRYIFSFAVADSTGSTWLSVFHDEALQLLGGRSAEDLRSCLEVGDTGTPEAAFRSANFTEHVFKVRAKYEVMNENTKLRATVVAIAPIDHATECSRVCDLLRAY</sequence>
<dbReference type="Pfam" id="PF01336">
    <property type="entry name" value="tRNA_anti-codon"/>
    <property type="match status" value="1"/>
</dbReference>
<organism evidence="13 14">
    <name type="scientific">Plasmodiophora brassicae</name>
    <name type="common">Clubroot disease agent</name>
    <dbReference type="NCBI Taxonomy" id="37360"/>
    <lineage>
        <taxon>Eukaryota</taxon>
        <taxon>Sar</taxon>
        <taxon>Rhizaria</taxon>
        <taxon>Endomyxa</taxon>
        <taxon>Phytomyxea</taxon>
        <taxon>Plasmodiophorida</taxon>
        <taxon>Plasmodiophoridae</taxon>
        <taxon>Plasmodiophora</taxon>
    </lineage>
</organism>
<evidence type="ECO:0000256" key="8">
    <source>
        <dbReference type="ARBA" id="ARBA00023242"/>
    </source>
</evidence>
<dbReference type="SUPFAM" id="SSF50249">
    <property type="entry name" value="Nucleic acid-binding proteins"/>
    <property type="match status" value="4"/>
</dbReference>
<dbReference type="EMBL" id="CDSF01000120">
    <property type="protein sequence ID" value="CEP01859.1"/>
    <property type="molecule type" value="Genomic_DNA"/>
</dbReference>
<name>A0A0G4J3C0_PLABS</name>
<dbReference type="GO" id="GO:0006281">
    <property type="term" value="P:DNA repair"/>
    <property type="evidence" value="ECO:0007669"/>
    <property type="project" value="InterPro"/>
</dbReference>
<dbReference type="GO" id="GO:0003677">
    <property type="term" value="F:DNA binding"/>
    <property type="evidence" value="ECO:0007669"/>
    <property type="project" value="UniProtKB-KW"/>
</dbReference>
<evidence type="ECO:0000256" key="2">
    <source>
        <dbReference type="ARBA" id="ARBA00005690"/>
    </source>
</evidence>
<keyword evidence="3 9" id="KW-0235">DNA replication</keyword>
<dbReference type="InterPro" id="IPR047192">
    <property type="entry name" value="Euk_RPA1_DBD_C"/>
</dbReference>
<evidence type="ECO:0000259" key="11">
    <source>
        <dbReference type="Pfam" id="PF08646"/>
    </source>
</evidence>
<dbReference type="Pfam" id="PF08646">
    <property type="entry name" value="Rep_fac-A_C"/>
    <property type="match status" value="1"/>
</dbReference>
<dbReference type="OrthoDB" id="1751331at2759"/>
<evidence type="ECO:0000256" key="5">
    <source>
        <dbReference type="ARBA" id="ARBA00022771"/>
    </source>
</evidence>
<evidence type="ECO:0000256" key="6">
    <source>
        <dbReference type="ARBA" id="ARBA00022833"/>
    </source>
</evidence>
<comment type="subcellular location">
    <subcellularLocation>
        <location evidence="1 9">Nucleus</location>
    </subcellularLocation>
</comment>
<dbReference type="CDD" id="cd04476">
    <property type="entry name" value="RPA1_DBD_C"/>
    <property type="match status" value="1"/>
</dbReference>
<evidence type="ECO:0000256" key="9">
    <source>
        <dbReference type="RuleBase" id="RU364130"/>
    </source>
</evidence>
<evidence type="ECO:0000256" key="7">
    <source>
        <dbReference type="ARBA" id="ARBA00023125"/>
    </source>
</evidence>